<accession>A0A1G1ZS54</accession>
<evidence type="ECO:0000313" key="9">
    <source>
        <dbReference type="EMBL" id="OGY67392.1"/>
    </source>
</evidence>
<evidence type="ECO:0000256" key="4">
    <source>
        <dbReference type="ARBA" id="ARBA00022692"/>
    </source>
</evidence>
<keyword evidence="6 7" id="KW-0472">Membrane</keyword>
<dbReference type="STRING" id="1798409.A3I24_02995"/>
<protein>
    <recommendedName>
        <fullName evidence="8">MgtC/SapB/SrpB/YhiD N-terminal domain-containing protein</fullName>
    </recommendedName>
</protein>
<dbReference type="PRINTS" id="PR01837">
    <property type="entry name" value="MGTCSAPBPROT"/>
</dbReference>
<evidence type="ECO:0000313" key="10">
    <source>
        <dbReference type="Proteomes" id="UP000177690"/>
    </source>
</evidence>
<evidence type="ECO:0000259" key="8">
    <source>
        <dbReference type="Pfam" id="PF02308"/>
    </source>
</evidence>
<reference evidence="9 10" key="1">
    <citation type="journal article" date="2016" name="Nat. Commun.">
        <title>Thousands of microbial genomes shed light on interconnected biogeochemical processes in an aquifer system.</title>
        <authorList>
            <person name="Anantharaman K."/>
            <person name="Brown C.T."/>
            <person name="Hug L.A."/>
            <person name="Sharon I."/>
            <person name="Castelle C.J."/>
            <person name="Probst A.J."/>
            <person name="Thomas B.C."/>
            <person name="Singh A."/>
            <person name="Wilkins M.J."/>
            <person name="Karaoz U."/>
            <person name="Brodie E.L."/>
            <person name="Williams K.H."/>
            <person name="Hubbard S.S."/>
            <person name="Banfield J.F."/>
        </authorList>
    </citation>
    <scope>NUCLEOTIDE SEQUENCE [LARGE SCALE GENOMIC DNA]</scope>
</reference>
<evidence type="ECO:0000256" key="7">
    <source>
        <dbReference type="SAM" id="Phobius"/>
    </source>
</evidence>
<feature type="domain" description="MgtC/SapB/SrpB/YhiD N-terminal" evidence="8">
    <location>
        <begin position="11"/>
        <end position="134"/>
    </location>
</feature>
<evidence type="ECO:0000256" key="5">
    <source>
        <dbReference type="ARBA" id="ARBA00022989"/>
    </source>
</evidence>
<feature type="transmembrane region" description="Helical" evidence="7">
    <location>
        <begin position="66"/>
        <end position="84"/>
    </location>
</feature>
<name>A0A1G1ZS54_9BACT</name>
<dbReference type="PANTHER" id="PTHR33778">
    <property type="entry name" value="PROTEIN MGTC"/>
    <property type="match status" value="1"/>
</dbReference>
<dbReference type="GO" id="GO:0005886">
    <property type="term" value="C:plasma membrane"/>
    <property type="evidence" value="ECO:0007669"/>
    <property type="project" value="UniProtKB-SubCell"/>
</dbReference>
<evidence type="ECO:0000256" key="1">
    <source>
        <dbReference type="ARBA" id="ARBA00004651"/>
    </source>
</evidence>
<dbReference type="PANTHER" id="PTHR33778:SF1">
    <property type="entry name" value="MAGNESIUM TRANSPORTER YHID-RELATED"/>
    <property type="match status" value="1"/>
</dbReference>
<feature type="transmembrane region" description="Helical" evidence="7">
    <location>
        <begin position="36"/>
        <end position="54"/>
    </location>
</feature>
<dbReference type="Pfam" id="PF02308">
    <property type="entry name" value="MgtC"/>
    <property type="match status" value="1"/>
</dbReference>
<feature type="transmembrane region" description="Helical" evidence="7">
    <location>
        <begin position="91"/>
        <end position="110"/>
    </location>
</feature>
<organism evidence="9 10">
    <name type="scientific">Candidatus Harrisonbacteria bacterium RIFCSPLOWO2_02_FULL_41_13b</name>
    <dbReference type="NCBI Taxonomy" id="1798409"/>
    <lineage>
        <taxon>Bacteria</taxon>
        <taxon>Candidatus Harrisoniibacteriota</taxon>
    </lineage>
</organism>
<keyword evidence="5 7" id="KW-1133">Transmembrane helix</keyword>
<keyword evidence="4 7" id="KW-0812">Transmembrane</keyword>
<dbReference type="Proteomes" id="UP000177690">
    <property type="component" value="Unassembled WGS sequence"/>
</dbReference>
<evidence type="ECO:0000256" key="6">
    <source>
        <dbReference type="ARBA" id="ARBA00023136"/>
    </source>
</evidence>
<comment type="subcellular location">
    <subcellularLocation>
        <location evidence="1">Cell membrane</location>
        <topology evidence="1">Multi-pass membrane protein</topology>
    </subcellularLocation>
</comment>
<keyword evidence="3" id="KW-1003">Cell membrane</keyword>
<evidence type="ECO:0000256" key="2">
    <source>
        <dbReference type="ARBA" id="ARBA00009298"/>
    </source>
</evidence>
<dbReference type="InterPro" id="IPR003416">
    <property type="entry name" value="MgtC/SapB/SrpB/YhiD_fam"/>
</dbReference>
<evidence type="ECO:0000256" key="3">
    <source>
        <dbReference type="ARBA" id="ARBA00022475"/>
    </source>
</evidence>
<sequence length="153" mass="16629">MLEFSETFFRILLATALGAAIGFERERSHKSAGLRTNALVAMGASLITVISLSAFSDNPLIDPTRIISNIIVGIGFIGGGVIIQQGQKIRGITTAATLWVVAAIGITIGMGFYREAVFSVLVVYFILTFLWLVEKKTGNKILYQSLKEDESEK</sequence>
<gene>
    <name evidence="9" type="ORF">A3I24_02995</name>
</gene>
<comment type="similarity">
    <text evidence="2">Belongs to the MgtC/SapB family.</text>
</comment>
<dbReference type="EMBL" id="MHJL01000024">
    <property type="protein sequence ID" value="OGY67392.1"/>
    <property type="molecule type" value="Genomic_DNA"/>
</dbReference>
<dbReference type="InterPro" id="IPR049177">
    <property type="entry name" value="MgtC_SapB_SrpB_YhiD_N"/>
</dbReference>
<feature type="transmembrane region" description="Helical" evidence="7">
    <location>
        <begin position="116"/>
        <end position="133"/>
    </location>
</feature>
<comment type="caution">
    <text evidence="9">The sequence shown here is derived from an EMBL/GenBank/DDBJ whole genome shotgun (WGS) entry which is preliminary data.</text>
</comment>
<dbReference type="AlphaFoldDB" id="A0A1G1ZS54"/>
<proteinExistence type="inferred from homology"/>